<dbReference type="PANTHER" id="PTHR33237:SF46">
    <property type="entry name" value="OS01G0606100 PROTEIN"/>
    <property type="match status" value="1"/>
</dbReference>
<dbReference type="Gramene" id="TraesCS3A02G216600.1">
    <property type="protein sequence ID" value="TraesCS3A02G216600.1.cds1"/>
    <property type="gene ID" value="TraesCS3A02G216600"/>
</dbReference>
<feature type="region of interest" description="Disordered" evidence="1">
    <location>
        <begin position="26"/>
        <end position="49"/>
    </location>
</feature>
<evidence type="ECO:0000313" key="2">
    <source>
        <dbReference type="EnsemblPlants" id="TraesCS3A02G216600.1.cds1"/>
    </source>
</evidence>
<dbReference type="Gramene" id="TraesCS3A03G0562000.1">
    <property type="protein sequence ID" value="TraesCS3A03G0562000.1.CDS1"/>
    <property type="gene ID" value="TraesCS3A03G0562000"/>
</dbReference>
<accession>A0A3B6EJW3</accession>
<dbReference type="Gramene" id="TraesNOR3A03G01432080.1">
    <property type="protein sequence ID" value="TraesNOR3A03G01432080.1.CDS1"/>
    <property type="gene ID" value="TraesNOR3A03G01432080"/>
</dbReference>
<keyword evidence="3" id="KW-1185">Reference proteome</keyword>
<dbReference type="Gramene" id="TraesJAG3A03G01420530.1">
    <property type="protein sequence ID" value="TraesJAG3A03G01420530.1.CDS1"/>
    <property type="gene ID" value="TraesJAG3A03G01420530"/>
</dbReference>
<dbReference type="PANTHER" id="PTHR33237">
    <property type="entry name" value="F2P16.13 PROTEIN-RELATED"/>
    <property type="match status" value="1"/>
</dbReference>
<name>A0A3B6EJW3_WHEAT</name>
<dbReference type="EnsemblPlants" id="TraesCS3A02G216600.1">
    <property type="protein sequence ID" value="TraesCS3A02G216600.1.cds1"/>
    <property type="gene ID" value="TraesCS3A02G216600"/>
</dbReference>
<dbReference type="Gramene" id="TraesARI3A03G01432240.1">
    <property type="protein sequence ID" value="TraesARI3A03G01432240.1.CDS1"/>
    <property type="gene ID" value="TraesARI3A03G01432240"/>
</dbReference>
<dbReference type="Gramene" id="TraesWEE_scaffold_019486_01G000100.1">
    <property type="protein sequence ID" value="TraesWEE_scaffold_019486_01G000100.1"/>
    <property type="gene ID" value="TraesWEE_scaffold_019486_01G000100"/>
</dbReference>
<dbReference type="Gramene" id="TraesSTA3A03G01402830.1">
    <property type="protein sequence ID" value="TraesSTA3A03G01402830.1.CDS1"/>
    <property type="gene ID" value="TraesSTA3A03G01402830"/>
</dbReference>
<dbReference type="Gramene" id="TraesLDM3A03G01412070.1">
    <property type="protein sequence ID" value="TraesLDM3A03G01412070.1.CDS1"/>
    <property type="gene ID" value="TraesLDM3A03G01412070"/>
</dbReference>
<dbReference type="Gramene" id="TraesLAC3A03G01355370.1">
    <property type="protein sequence ID" value="TraesLAC3A03G01355370.1.CDS1"/>
    <property type="gene ID" value="TraesLAC3A03G01355370"/>
</dbReference>
<dbReference type="Gramene" id="TraesPARA_EIv1.0_0824990.1">
    <property type="protein sequence ID" value="TraesPARA_EIv1.0_0824990.1.CDS1"/>
    <property type="gene ID" value="TraesPARA_EIv1.0_0824990"/>
</dbReference>
<dbReference type="Gramene" id="TraesRN3A0100574800.1">
    <property type="protein sequence ID" value="TraesRN3A0100574800.1"/>
    <property type="gene ID" value="TraesRN3A0100574800"/>
</dbReference>
<reference evidence="2" key="1">
    <citation type="submission" date="2018-08" db="EMBL/GenBank/DDBJ databases">
        <authorList>
            <person name="Rossello M."/>
        </authorList>
    </citation>
    <scope>NUCLEOTIDE SEQUENCE [LARGE SCALE GENOMIC DNA]</scope>
    <source>
        <strain evidence="2">cv. Chinese Spring</strain>
    </source>
</reference>
<evidence type="ECO:0000256" key="1">
    <source>
        <dbReference type="SAM" id="MobiDB-lite"/>
    </source>
</evidence>
<dbReference type="Gramene" id="TraesMAC3A03G01409100.1">
    <property type="protein sequence ID" value="TraesMAC3A03G01409100.1.CDS1"/>
    <property type="gene ID" value="TraesMAC3A03G01409100"/>
</dbReference>
<proteinExistence type="predicted"/>
<sequence>MTSLISKVSGAVAASARSVSRATRRLLLRGRRSRRSNGHKKERQAAAAATDAVCEDDSGALWRREILMGQRCEPLNFSGAIHYDSQGRPIWQPRRRAMAAKMLCRSSDVVDDAVVACPTKLTVPGS</sequence>
<dbReference type="OrthoDB" id="674685at2759"/>
<dbReference type="Gramene" id="TraesCAD_scaffold_070595_01G000100.1">
    <property type="protein sequence ID" value="TraesCAD_scaffold_070595_01G000100.1"/>
    <property type="gene ID" value="TraesCAD_scaffold_070595_01G000100"/>
</dbReference>
<dbReference type="Gramene" id="TraesCLE_scaffold_094663_01G000100.1">
    <property type="protein sequence ID" value="TraesCLE_scaffold_094663_01G000100.1"/>
    <property type="gene ID" value="TraesCLE_scaffold_094663_01G000100"/>
</dbReference>
<dbReference type="Gramene" id="TraesSYM3A03G01433380.1">
    <property type="protein sequence ID" value="TraesSYM3A03G01433380.1.CDS1"/>
    <property type="gene ID" value="TraesSYM3A03G01433380"/>
</dbReference>
<dbReference type="AlphaFoldDB" id="A0A3B6EJW3"/>
<dbReference type="Gramene" id="TraesJUL3A03G01423630.1">
    <property type="protein sequence ID" value="TraesJUL3A03G01423630.1.CDS1"/>
    <property type="gene ID" value="TraesJUL3A03G01423630"/>
</dbReference>
<dbReference type="Gramene" id="TraesROB_scaffold_039386_01G000100.1">
    <property type="protein sequence ID" value="TraesROB_scaffold_039386_01G000100.1"/>
    <property type="gene ID" value="TraesROB_scaffold_039386_01G000100"/>
</dbReference>
<organism evidence="2">
    <name type="scientific">Triticum aestivum</name>
    <name type="common">Wheat</name>
    <dbReference type="NCBI Taxonomy" id="4565"/>
    <lineage>
        <taxon>Eukaryota</taxon>
        <taxon>Viridiplantae</taxon>
        <taxon>Streptophyta</taxon>
        <taxon>Embryophyta</taxon>
        <taxon>Tracheophyta</taxon>
        <taxon>Spermatophyta</taxon>
        <taxon>Magnoliopsida</taxon>
        <taxon>Liliopsida</taxon>
        <taxon>Poales</taxon>
        <taxon>Poaceae</taxon>
        <taxon>BOP clade</taxon>
        <taxon>Pooideae</taxon>
        <taxon>Triticodae</taxon>
        <taxon>Triticeae</taxon>
        <taxon>Triticinae</taxon>
        <taxon>Triticum</taxon>
    </lineage>
</organism>
<dbReference type="Proteomes" id="UP000019116">
    <property type="component" value="Chromosome 3A"/>
</dbReference>
<reference evidence="2" key="2">
    <citation type="submission" date="2018-10" db="UniProtKB">
        <authorList>
            <consortium name="EnsemblPlants"/>
        </authorList>
    </citation>
    <scope>IDENTIFICATION</scope>
</reference>
<protein>
    <submittedName>
        <fullName evidence="2">Uncharacterized protein</fullName>
    </submittedName>
</protein>
<feature type="compositionally biased region" description="Basic residues" evidence="1">
    <location>
        <begin position="26"/>
        <end position="42"/>
    </location>
</feature>
<evidence type="ECO:0000313" key="3">
    <source>
        <dbReference type="Proteomes" id="UP000019116"/>
    </source>
</evidence>